<dbReference type="InterPro" id="IPR018303">
    <property type="entry name" value="ATPase_P-typ_P_site"/>
</dbReference>
<feature type="domain" description="P-type ATPase N-terminal" evidence="20">
    <location>
        <begin position="62"/>
        <end position="119"/>
    </location>
</feature>
<dbReference type="PANTHER" id="PTHR24092">
    <property type="entry name" value="PROBABLE PHOSPHOLIPID-TRANSPORTING ATPASE"/>
    <property type="match status" value="1"/>
</dbReference>
<keyword evidence="23" id="KW-1185">Reference proteome</keyword>
<evidence type="ECO:0000256" key="7">
    <source>
        <dbReference type="ARBA" id="ARBA00022824"/>
    </source>
</evidence>
<feature type="binding site" evidence="16">
    <location>
        <position position="435"/>
    </location>
    <ligand>
        <name>ATP</name>
        <dbReference type="ChEBI" id="CHEBI:30616"/>
    </ligand>
</feature>
<dbReference type="Pfam" id="PF16209">
    <property type="entry name" value="PhoLip_ATPase_N"/>
    <property type="match status" value="1"/>
</dbReference>
<keyword evidence="9 17" id="KW-0460">Magnesium</keyword>
<feature type="binding site" evidence="16">
    <location>
        <position position="1020"/>
    </location>
    <ligand>
        <name>ATP</name>
        <dbReference type="ChEBI" id="CHEBI:30616"/>
    </ligand>
</feature>
<dbReference type="SFLD" id="SFLDG00002">
    <property type="entry name" value="C1.7:_P-type_atpase_like"/>
    <property type="match status" value="1"/>
</dbReference>
<dbReference type="GO" id="GO:0016887">
    <property type="term" value="F:ATP hydrolysis activity"/>
    <property type="evidence" value="ECO:0007669"/>
    <property type="project" value="InterPro"/>
</dbReference>
<dbReference type="GO" id="GO:0005524">
    <property type="term" value="F:ATP binding"/>
    <property type="evidence" value="ECO:0007669"/>
    <property type="project" value="UniProtKB-UniRule"/>
</dbReference>
<feature type="binding site" evidence="16">
    <location>
        <position position="914"/>
    </location>
    <ligand>
        <name>ATP</name>
        <dbReference type="ChEBI" id="CHEBI:30616"/>
    </ligand>
</feature>
<feature type="binding site" evidence="16">
    <location>
        <position position="768"/>
    </location>
    <ligand>
        <name>ATP</name>
        <dbReference type="ChEBI" id="CHEBI:30616"/>
    </ligand>
</feature>
<evidence type="ECO:0000256" key="16">
    <source>
        <dbReference type="PIRSR" id="PIRSR606539-2"/>
    </source>
</evidence>
<feature type="transmembrane region" description="Helical" evidence="18">
    <location>
        <begin position="1215"/>
        <end position="1236"/>
    </location>
</feature>
<dbReference type="FunFam" id="2.70.150.10:FF:000022">
    <property type="entry name" value="Phospholipid-transporting ATPase"/>
    <property type="match status" value="1"/>
</dbReference>
<feature type="transmembrane region" description="Helical" evidence="18">
    <location>
        <begin position="318"/>
        <end position="340"/>
    </location>
</feature>
<dbReference type="SUPFAM" id="SSF81660">
    <property type="entry name" value="Metal cation-transporting ATPase, ATP-binding domain N"/>
    <property type="match status" value="1"/>
</dbReference>
<dbReference type="OrthoDB" id="377733at2759"/>
<dbReference type="GO" id="GO:0000287">
    <property type="term" value="F:magnesium ion binding"/>
    <property type="evidence" value="ECO:0007669"/>
    <property type="project" value="UniProtKB-UniRule"/>
</dbReference>
<feature type="active site" description="4-aspartylphosphate intermediate" evidence="15">
    <location>
        <position position="434"/>
    </location>
</feature>
<dbReference type="FunFam" id="3.40.50.1000:FF:000023">
    <property type="entry name" value="Phospholipid-transporting ATPase"/>
    <property type="match status" value="1"/>
</dbReference>
<dbReference type="InterPro" id="IPR023299">
    <property type="entry name" value="ATPase_P-typ_cyto_dom_N"/>
</dbReference>
<dbReference type="SUPFAM" id="SSF81653">
    <property type="entry name" value="Calcium ATPase, transduction domain A"/>
    <property type="match status" value="1"/>
</dbReference>
<dbReference type="InterPro" id="IPR023214">
    <property type="entry name" value="HAD_sf"/>
</dbReference>
<dbReference type="FunFam" id="3.40.1110.10:FF:000009">
    <property type="entry name" value="Phospholipid-transporting ATPase"/>
    <property type="match status" value="1"/>
</dbReference>
<dbReference type="STRING" id="137246.A0A401SNI7"/>
<dbReference type="InterPro" id="IPR036412">
    <property type="entry name" value="HAD-like_sf"/>
</dbReference>
<evidence type="ECO:0000256" key="15">
    <source>
        <dbReference type="PIRSR" id="PIRSR606539-1"/>
    </source>
</evidence>
<evidence type="ECO:0000259" key="21">
    <source>
        <dbReference type="Pfam" id="PF16212"/>
    </source>
</evidence>
<keyword evidence="8 16" id="KW-0067">ATP-binding</keyword>
<dbReference type="SFLD" id="SFLDS00003">
    <property type="entry name" value="Haloacid_Dehalogenase"/>
    <property type="match status" value="1"/>
</dbReference>
<dbReference type="GO" id="GO:0005789">
    <property type="term" value="C:endoplasmic reticulum membrane"/>
    <property type="evidence" value="ECO:0007669"/>
    <property type="project" value="UniProtKB-SubCell"/>
</dbReference>
<comment type="catalytic activity">
    <reaction evidence="14">
        <text>a beta-D-glucosyl-(1&lt;-&gt;1')-N-acylsphing-4-enine(out) + ATP + H2O = a beta-D-glucosyl-(1&lt;-&gt;1')-N-acylsphing-4-enine(in) + ADP + phosphate + H(+)</text>
        <dbReference type="Rhea" id="RHEA:66036"/>
        <dbReference type="ChEBI" id="CHEBI:15377"/>
        <dbReference type="ChEBI" id="CHEBI:15378"/>
        <dbReference type="ChEBI" id="CHEBI:22801"/>
        <dbReference type="ChEBI" id="CHEBI:30616"/>
        <dbReference type="ChEBI" id="CHEBI:43474"/>
        <dbReference type="ChEBI" id="CHEBI:456216"/>
    </reaction>
    <physiologicalReaction direction="left-to-right" evidence="14">
        <dbReference type="Rhea" id="RHEA:66037"/>
    </physiologicalReaction>
</comment>
<feature type="binding site" evidence="16">
    <location>
        <position position="1026"/>
    </location>
    <ligand>
        <name>ATP</name>
        <dbReference type="ChEBI" id="CHEBI:30616"/>
    </ligand>
</feature>
<feature type="binding site" evidence="17">
    <location>
        <position position="1050"/>
    </location>
    <ligand>
        <name>Mg(2+)</name>
        <dbReference type="ChEBI" id="CHEBI:18420"/>
    </ligand>
</feature>
<feature type="binding site" evidence="16">
    <location>
        <position position="726"/>
    </location>
    <ligand>
        <name>ATP</name>
        <dbReference type="ChEBI" id="CHEBI:30616"/>
    </ligand>
</feature>
<feature type="transmembrane region" description="Helical" evidence="18">
    <location>
        <begin position="360"/>
        <end position="386"/>
    </location>
</feature>
<feature type="region of interest" description="Disordered" evidence="19">
    <location>
        <begin position="670"/>
        <end position="693"/>
    </location>
</feature>
<dbReference type="PRINTS" id="PR00119">
    <property type="entry name" value="CATATPASE"/>
</dbReference>
<feature type="domain" description="P-type ATPase C-terminal" evidence="21">
    <location>
        <begin position="1072"/>
        <end position="1317"/>
    </location>
</feature>
<dbReference type="InterPro" id="IPR023298">
    <property type="entry name" value="ATPase_P-typ_TM_dom_sf"/>
</dbReference>
<dbReference type="InterPro" id="IPR001757">
    <property type="entry name" value="P_typ_ATPase"/>
</dbReference>
<dbReference type="GO" id="GO:0140327">
    <property type="term" value="F:flippase activity"/>
    <property type="evidence" value="ECO:0007669"/>
    <property type="project" value="UniProtKB-ARBA"/>
</dbReference>
<feature type="binding site" evidence="17">
    <location>
        <position position="436"/>
    </location>
    <ligand>
        <name>Mg(2+)</name>
        <dbReference type="ChEBI" id="CHEBI:18420"/>
    </ligand>
</feature>
<comment type="caution">
    <text evidence="22">The sequence shown here is derived from an EMBL/GenBank/DDBJ whole genome shotgun (WGS) entry which is preliminary data.</text>
</comment>
<feature type="compositionally biased region" description="Polar residues" evidence="19">
    <location>
        <begin position="639"/>
        <end position="654"/>
    </location>
</feature>
<feature type="binding site" evidence="17">
    <location>
        <position position="434"/>
    </location>
    <ligand>
        <name>Mg(2+)</name>
        <dbReference type="ChEBI" id="CHEBI:18420"/>
    </ligand>
</feature>
<comment type="similarity">
    <text evidence="3 18">Belongs to the cation transport ATPase (P-type) (TC 3.A.3) family. Type IV subfamily.</text>
</comment>
<feature type="binding site" evidence="16">
    <location>
        <position position="436"/>
    </location>
    <ligand>
        <name>ATP</name>
        <dbReference type="ChEBI" id="CHEBI:30616"/>
    </ligand>
</feature>
<dbReference type="InterPro" id="IPR032631">
    <property type="entry name" value="P-type_ATPase_N"/>
</dbReference>
<evidence type="ECO:0000256" key="1">
    <source>
        <dbReference type="ARBA" id="ARBA00001946"/>
    </source>
</evidence>
<dbReference type="InterPro" id="IPR044492">
    <property type="entry name" value="P_typ_ATPase_HD_dom"/>
</dbReference>
<dbReference type="Pfam" id="PF13246">
    <property type="entry name" value="Cation_ATPase"/>
    <property type="match status" value="1"/>
</dbReference>
<feature type="region of interest" description="Disordered" evidence="19">
    <location>
        <begin position="1434"/>
        <end position="1457"/>
    </location>
</feature>
<dbReference type="EC" id="7.6.2.1" evidence="18"/>
<feature type="region of interest" description="Disordered" evidence="19">
    <location>
        <begin position="631"/>
        <end position="654"/>
    </location>
</feature>
<protein>
    <recommendedName>
        <fullName evidence="18">Phospholipid-transporting ATPase</fullName>
        <ecNumber evidence="18">7.6.2.1</ecNumber>
    </recommendedName>
</protein>
<feature type="transmembrane region" description="Helical" evidence="18">
    <location>
        <begin position="1242"/>
        <end position="1268"/>
    </location>
</feature>
<dbReference type="InterPro" id="IPR006539">
    <property type="entry name" value="P-type_ATPase_IV"/>
</dbReference>
<dbReference type="NCBIfam" id="TIGR01494">
    <property type="entry name" value="ATPase_P-type"/>
    <property type="match status" value="1"/>
</dbReference>
<reference evidence="22 23" key="1">
    <citation type="journal article" date="2018" name="Nat. Ecol. Evol.">
        <title>Shark genomes provide insights into elasmobranch evolution and the origin of vertebrates.</title>
        <authorList>
            <person name="Hara Y"/>
            <person name="Yamaguchi K"/>
            <person name="Onimaru K"/>
            <person name="Kadota M"/>
            <person name="Koyanagi M"/>
            <person name="Keeley SD"/>
            <person name="Tatsumi K"/>
            <person name="Tanaka K"/>
            <person name="Motone F"/>
            <person name="Kageyama Y"/>
            <person name="Nozu R"/>
            <person name="Adachi N"/>
            <person name="Nishimura O"/>
            <person name="Nakagawa R"/>
            <person name="Tanegashima C"/>
            <person name="Kiyatake I"/>
            <person name="Matsumoto R"/>
            <person name="Murakumo K"/>
            <person name="Nishida K"/>
            <person name="Terakita A"/>
            <person name="Kuratani S"/>
            <person name="Sato K"/>
            <person name="Hyodo S Kuraku.S."/>
        </authorList>
    </citation>
    <scope>NUCLEOTIDE SEQUENCE [LARGE SCALE GENOMIC DNA]</scope>
</reference>
<organism evidence="22 23">
    <name type="scientific">Chiloscyllium punctatum</name>
    <name type="common">Brownbanded bambooshark</name>
    <name type="synonym">Hemiscyllium punctatum</name>
    <dbReference type="NCBI Taxonomy" id="137246"/>
    <lineage>
        <taxon>Eukaryota</taxon>
        <taxon>Metazoa</taxon>
        <taxon>Chordata</taxon>
        <taxon>Craniata</taxon>
        <taxon>Vertebrata</taxon>
        <taxon>Chondrichthyes</taxon>
        <taxon>Elasmobranchii</taxon>
        <taxon>Galeomorphii</taxon>
        <taxon>Galeoidea</taxon>
        <taxon>Orectolobiformes</taxon>
        <taxon>Hemiscylliidae</taxon>
        <taxon>Chiloscyllium</taxon>
    </lineage>
</organism>
<feature type="transmembrane region" description="Helical" evidence="18">
    <location>
        <begin position="577"/>
        <end position="596"/>
    </location>
</feature>
<feature type="transmembrane region" description="Helical" evidence="18">
    <location>
        <begin position="1288"/>
        <end position="1307"/>
    </location>
</feature>
<evidence type="ECO:0000256" key="19">
    <source>
        <dbReference type="SAM" id="MobiDB-lite"/>
    </source>
</evidence>
<evidence type="ECO:0000256" key="11">
    <source>
        <dbReference type="ARBA" id="ARBA00022989"/>
    </source>
</evidence>
<feature type="binding site" evidence="17">
    <location>
        <position position="1046"/>
    </location>
    <ligand>
        <name>Mg(2+)</name>
        <dbReference type="ChEBI" id="CHEBI:18420"/>
    </ligand>
</feature>
<feature type="transmembrane region" description="Helical" evidence="18">
    <location>
        <begin position="1186"/>
        <end position="1208"/>
    </location>
</feature>
<dbReference type="PANTHER" id="PTHR24092:SF84">
    <property type="entry name" value="PHOSPHOLIPID-TRANSPORTING ATPASE VD"/>
    <property type="match status" value="1"/>
</dbReference>
<keyword evidence="5 17" id="KW-0479">Metal-binding</keyword>
<evidence type="ECO:0000256" key="4">
    <source>
        <dbReference type="ARBA" id="ARBA00022692"/>
    </source>
</evidence>
<feature type="binding site" evidence="16">
    <location>
        <position position="913"/>
    </location>
    <ligand>
        <name>ATP</name>
        <dbReference type="ChEBI" id="CHEBI:30616"/>
    </ligand>
</feature>
<feature type="binding site" evidence="16">
    <location>
        <position position="832"/>
    </location>
    <ligand>
        <name>ATP</name>
        <dbReference type="ChEBI" id="CHEBI:30616"/>
    </ligand>
</feature>
<keyword evidence="11 18" id="KW-1133">Transmembrane helix</keyword>
<keyword evidence="7" id="KW-0256">Endoplasmic reticulum</keyword>
<dbReference type="GO" id="GO:0005886">
    <property type="term" value="C:plasma membrane"/>
    <property type="evidence" value="ECO:0007669"/>
    <property type="project" value="TreeGrafter"/>
</dbReference>
<feature type="binding site" evidence="16">
    <location>
        <position position="434"/>
    </location>
    <ligand>
        <name>ATP</name>
        <dbReference type="ChEBI" id="CHEBI:30616"/>
    </ligand>
</feature>
<evidence type="ECO:0000256" key="14">
    <source>
        <dbReference type="ARBA" id="ARBA00050913"/>
    </source>
</evidence>
<accession>A0A401SNI7</accession>
<evidence type="ECO:0000256" key="9">
    <source>
        <dbReference type="ARBA" id="ARBA00022842"/>
    </source>
</evidence>
<feature type="compositionally biased region" description="Polar residues" evidence="19">
    <location>
        <begin position="1434"/>
        <end position="1444"/>
    </location>
</feature>
<comment type="catalytic activity">
    <reaction evidence="13 18">
        <text>ATP + H2O + phospholipidSide 1 = ADP + phosphate + phospholipidSide 2.</text>
        <dbReference type="EC" id="7.6.2.1"/>
    </reaction>
</comment>
<dbReference type="SUPFAM" id="SSF81665">
    <property type="entry name" value="Calcium ATPase, transmembrane domain M"/>
    <property type="match status" value="1"/>
</dbReference>
<dbReference type="SFLD" id="SFLDF00027">
    <property type="entry name" value="p-type_atpase"/>
    <property type="match status" value="1"/>
</dbReference>
<feature type="binding site" evidence="16">
    <location>
        <position position="912"/>
    </location>
    <ligand>
        <name>ATP</name>
        <dbReference type="ChEBI" id="CHEBI:30616"/>
    </ligand>
</feature>
<dbReference type="GO" id="GO:0045332">
    <property type="term" value="P:phospholipid translocation"/>
    <property type="evidence" value="ECO:0007669"/>
    <property type="project" value="TreeGrafter"/>
</dbReference>
<keyword evidence="4 18" id="KW-0812">Transmembrane</keyword>
<comment type="subcellular location">
    <subcellularLocation>
        <location evidence="2">Endoplasmic reticulum membrane</location>
        <topology evidence="2">Multi-pass membrane protein</topology>
    </subcellularLocation>
    <subcellularLocation>
        <location evidence="18">Membrane</location>
        <topology evidence="18">Multi-pass membrane protein</topology>
    </subcellularLocation>
</comment>
<evidence type="ECO:0000313" key="22">
    <source>
        <dbReference type="EMBL" id="GCC31931.1"/>
    </source>
</evidence>
<dbReference type="InterPro" id="IPR032630">
    <property type="entry name" value="P_typ_ATPase_c"/>
</dbReference>
<evidence type="ECO:0000256" key="2">
    <source>
        <dbReference type="ARBA" id="ARBA00004477"/>
    </source>
</evidence>
<feature type="transmembrane region" description="Helical" evidence="18">
    <location>
        <begin position="118"/>
        <end position="136"/>
    </location>
</feature>
<dbReference type="Gene3D" id="2.70.150.10">
    <property type="entry name" value="Calcium-transporting ATPase, cytoplasmic transduction domain A"/>
    <property type="match status" value="1"/>
</dbReference>
<sequence length="1482" mass="167596">MAHPIQWARYRWQRLLSTHGSSNRYAVSLFPGWFKTSQPQKTGCKHRLVIPCLGGFTEEYEKVFKNYMTNKIQTTKYTLLNFIPRNLFEQFHRIANLYFLFIVVLNWVPLVEAFQKEITMLPLVVVLAIIAIKDGIEDYRRYKFDKQINNRTTKVYDKHKKKYLVKWWKEVHVGDFIRLSCNEIIPADMVLLYSTDVDGICHIETSNLDGETNLKQRQVVKGFTKLGSEADPEQFTSRIECESPNNDLNKFKGYMVHQNKERVGLSKNNLLLRGCTIRNTEAVVGIVVYAGHETKAMMNNSGPRYKRSKLERKLNTDVLWCVVLLFMMSLTGAFGHGIWLSSYSQFPIFNVPQPDGEHTLPALAAFYMFWTMIILLQVLIPISLYVSIEIVKLGQVLLLQSDIDLYDENTDSTIQCRALNITEDLGQIEYLFSDKTGTLTENKMVFSRCNIAGIEYFHKENAKRLEFYQNFNSEDCCNTSMEPVCHHSNSCSALPIMGSHSSLNCLTSKGSTLTKNDVYEDDEHGKIAHSRQVAFSTSIERDVAPDSQLLRKLERIASQPLHLLNTAENVPSLEYTYIVDFFLALAICNTVVVSSLNQPRQRVRIPSFSNTPKKSLEELKLMFHRFSVSSASPSCLSSRKNSSTESPSTFTNRLLNRVKPASLSNALQKQMEESAGLTKETTGGPSETNENVPNVSKELDETAGLSPTMQGISAEELRYEAESPDEAALVHAARAYKCTLISKTCSQVTVELNKVGRLHFQLLHILPFDSIRKRMSVVVRHPLTNKVVVYTKGADSVMMDLLDASAKDQGEQKIIQERTQNYLDDYAKEGLRTLCIAKKVMNDSEYSKWLQFHLLAETSIDNQEELLFESALKLETNLTLLGATGIVDRLQEGVPETIMALRKAKIKIWVLTGDKQETAVNIAYASKLLERKDHIFTLNTQNKELCEDMINTIMAEIREKATAERNTSDVNCHPASSASETKPHIGLVIDGKTLEFVLHESLQDRFLELTQRCRAVICCRSTPLQKSEIVHLVRTKLKVMTLAIGDGANDVSMIQVADVGIGISGQEGMQAVMSSDFAISRFKHLKKLLLVHGHWCYTRLANMILYFFYKNVAYVNLLFWYQLFCGFSGTSMIDYWILILFNLIFTSVPPIIYGILDKDVSAETLLQLPELYSSGQQSEAYLSSTFWISILDAFYQSLVCFFVPYFTYFGSDMDIYSFGTPINTAILCVILLHLIIEGNTWTWIHWVIMGGSALLYFVFALAFGGTCINCNHPSNPYWIMEQQMSDPLFYLVCILATVIALLPRYIYRIFQATVFPTPLLKARQLDKLSSEDRKKSIQEWDGTQPACEVSSVDAINNSVTNITISRKKCSDQTNFLSKDEAPLVAAPAKGESAITVIPLNEIPSENTSIFVKGNAVLFKTEMVANSDLVQESDANTASDSLHTQMHSEEHNEGMALQSKNKNISSSIWDKSGRLQEFPPAVC</sequence>
<evidence type="ECO:0000256" key="12">
    <source>
        <dbReference type="ARBA" id="ARBA00023136"/>
    </source>
</evidence>
<evidence type="ECO:0000256" key="5">
    <source>
        <dbReference type="ARBA" id="ARBA00022723"/>
    </source>
</evidence>
<evidence type="ECO:0000259" key="20">
    <source>
        <dbReference type="Pfam" id="PF16209"/>
    </source>
</evidence>
<feature type="compositionally biased region" description="Polar residues" evidence="19">
    <location>
        <begin position="679"/>
        <end position="693"/>
    </location>
</feature>
<feature type="transmembrane region" description="Helical" evidence="18">
    <location>
        <begin position="1135"/>
        <end position="1156"/>
    </location>
</feature>
<evidence type="ECO:0000256" key="8">
    <source>
        <dbReference type="ARBA" id="ARBA00022840"/>
    </source>
</evidence>
<dbReference type="CDD" id="cd02073">
    <property type="entry name" value="P-type_ATPase_APLT_Dnf-like"/>
    <property type="match status" value="1"/>
</dbReference>
<evidence type="ECO:0000313" key="23">
    <source>
        <dbReference type="Proteomes" id="UP000287033"/>
    </source>
</evidence>
<feature type="binding site" evidence="16">
    <location>
        <position position="792"/>
    </location>
    <ligand>
        <name>ATP</name>
        <dbReference type="ChEBI" id="CHEBI:30616"/>
    </ligand>
</feature>
<keyword evidence="12 18" id="KW-0472">Membrane</keyword>
<dbReference type="Pfam" id="PF16212">
    <property type="entry name" value="PhoLip_ATPase_C"/>
    <property type="match status" value="1"/>
</dbReference>
<dbReference type="Gene3D" id="3.40.50.1000">
    <property type="entry name" value="HAD superfamily/HAD-like"/>
    <property type="match status" value="1"/>
</dbReference>
<evidence type="ECO:0000256" key="10">
    <source>
        <dbReference type="ARBA" id="ARBA00022967"/>
    </source>
</evidence>
<dbReference type="EMBL" id="BEZZ01000400">
    <property type="protein sequence ID" value="GCC31931.1"/>
    <property type="molecule type" value="Genomic_DNA"/>
</dbReference>
<gene>
    <name evidence="22" type="ORF">chiPu_0010391</name>
</gene>
<keyword evidence="6 16" id="KW-0547">Nucleotide-binding</keyword>
<feature type="transmembrane region" description="Helical" evidence="18">
    <location>
        <begin position="94"/>
        <end position="112"/>
    </location>
</feature>
<dbReference type="PROSITE" id="PS00154">
    <property type="entry name" value="ATPASE_E1_E2"/>
    <property type="match status" value="1"/>
</dbReference>
<feature type="binding site" evidence="16">
    <location>
        <position position="1049"/>
    </location>
    <ligand>
        <name>ATP</name>
        <dbReference type="ChEBI" id="CHEBI:30616"/>
    </ligand>
</feature>
<dbReference type="OMA" id="KKYIDCC"/>
<feature type="transmembrane region" description="Helical" evidence="18">
    <location>
        <begin position="1103"/>
        <end position="1123"/>
    </location>
</feature>
<dbReference type="SUPFAM" id="SSF56784">
    <property type="entry name" value="HAD-like"/>
    <property type="match status" value="2"/>
</dbReference>
<dbReference type="InterPro" id="IPR008250">
    <property type="entry name" value="ATPase_P-typ_transduc_dom_A_sf"/>
</dbReference>
<evidence type="ECO:0000256" key="18">
    <source>
        <dbReference type="RuleBase" id="RU362033"/>
    </source>
</evidence>
<proteinExistence type="inferred from homology"/>
<feature type="binding site" evidence="16">
    <location>
        <position position="1050"/>
    </location>
    <ligand>
        <name>ATP</name>
        <dbReference type="ChEBI" id="CHEBI:30616"/>
    </ligand>
</feature>
<keyword evidence="10 18" id="KW-1278">Translocase</keyword>
<dbReference type="NCBIfam" id="TIGR01652">
    <property type="entry name" value="ATPase-Plipid"/>
    <property type="match status" value="2"/>
</dbReference>
<dbReference type="Proteomes" id="UP000287033">
    <property type="component" value="Unassembled WGS sequence"/>
</dbReference>
<evidence type="ECO:0000256" key="6">
    <source>
        <dbReference type="ARBA" id="ARBA00022741"/>
    </source>
</evidence>
<name>A0A401SNI7_CHIPU</name>
<evidence type="ECO:0000256" key="3">
    <source>
        <dbReference type="ARBA" id="ARBA00008109"/>
    </source>
</evidence>
<dbReference type="Gene3D" id="3.40.1110.10">
    <property type="entry name" value="Calcium-transporting ATPase, cytoplasmic domain N"/>
    <property type="match status" value="1"/>
</dbReference>
<comment type="cofactor">
    <cofactor evidence="1 17">
        <name>Mg(2+)</name>
        <dbReference type="ChEBI" id="CHEBI:18420"/>
    </cofactor>
</comment>
<evidence type="ECO:0000256" key="13">
    <source>
        <dbReference type="ARBA" id="ARBA00034036"/>
    </source>
</evidence>
<evidence type="ECO:0000256" key="17">
    <source>
        <dbReference type="PIRSR" id="PIRSR606539-3"/>
    </source>
</evidence>